<dbReference type="Pfam" id="PF03167">
    <property type="entry name" value="UDG"/>
    <property type="match status" value="1"/>
</dbReference>
<evidence type="ECO:0000256" key="2">
    <source>
        <dbReference type="ARBA" id="ARBA00022723"/>
    </source>
</evidence>
<name>A0A1E1EZI0_9SPHN</name>
<evidence type="ECO:0000256" key="6">
    <source>
        <dbReference type="ARBA" id="ARBA00023014"/>
    </source>
</evidence>
<dbReference type="PANTHER" id="PTHR33693">
    <property type="entry name" value="TYPE-5 URACIL-DNA GLYCOSYLASE"/>
    <property type="match status" value="1"/>
</dbReference>
<dbReference type="Gene3D" id="3.40.470.10">
    <property type="entry name" value="Uracil-DNA glycosylase-like domain"/>
    <property type="match status" value="1"/>
</dbReference>
<evidence type="ECO:0000256" key="7">
    <source>
        <dbReference type="ARBA" id="ARBA00023204"/>
    </source>
</evidence>
<evidence type="ECO:0000256" key="5">
    <source>
        <dbReference type="ARBA" id="ARBA00023004"/>
    </source>
</evidence>
<keyword evidence="7" id="KW-0234">DNA repair</keyword>
<reference evidence="11 12" key="1">
    <citation type="submission" date="2016-10" db="EMBL/GenBank/DDBJ databases">
        <title>Complete Genome Sequence of the Nonylphenol-Degrading Bacterium Sphingobium cloacae JCM 10874T.</title>
        <authorList>
            <person name="Ootsuka M."/>
            <person name="Nishizawa T."/>
            <person name="Ohta H."/>
        </authorList>
    </citation>
    <scope>NUCLEOTIDE SEQUENCE [LARGE SCALE GENOMIC DNA]</scope>
    <source>
        <strain evidence="11 12">JCM 10874</strain>
    </source>
</reference>
<evidence type="ECO:0000256" key="3">
    <source>
        <dbReference type="ARBA" id="ARBA00022763"/>
    </source>
</evidence>
<gene>
    <name evidence="11" type="ORF">SCLO_1005820</name>
</gene>
<dbReference type="KEGG" id="sclo:SCLO_1005820"/>
<dbReference type="EMBL" id="AP017655">
    <property type="protein sequence ID" value="BAV63622.1"/>
    <property type="molecule type" value="Genomic_DNA"/>
</dbReference>
<dbReference type="InterPro" id="IPR036895">
    <property type="entry name" value="Uracil-DNA_glycosylase-like_sf"/>
</dbReference>
<keyword evidence="6" id="KW-0411">Iron-sulfur</keyword>
<dbReference type="GO" id="GO:0033958">
    <property type="term" value="F:DNA-deoxyinosine glycosylase activity"/>
    <property type="evidence" value="ECO:0007669"/>
    <property type="project" value="InterPro"/>
</dbReference>
<dbReference type="GO" id="GO:0006284">
    <property type="term" value="P:base-excision repair"/>
    <property type="evidence" value="ECO:0007669"/>
    <property type="project" value="InterPro"/>
</dbReference>
<keyword evidence="12" id="KW-1185">Reference proteome</keyword>
<evidence type="ECO:0000256" key="8">
    <source>
        <dbReference type="ARBA" id="ARBA00023779"/>
    </source>
</evidence>
<dbReference type="InterPro" id="IPR051536">
    <property type="entry name" value="UDG_Type-4/5"/>
</dbReference>
<dbReference type="SUPFAM" id="SSF52141">
    <property type="entry name" value="Uracil-DNA glycosylase-like"/>
    <property type="match status" value="1"/>
</dbReference>
<dbReference type="GO" id="GO:0004844">
    <property type="term" value="F:uracil DNA N-glycosylase activity"/>
    <property type="evidence" value="ECO:0007669"/>
    <property type="project" value="InterPro"/>
</dbReference>
<dbReference type="SMART" id="SM00987">
    <property type="entry name" value="UreE_C"/>
    <property type="match status" value="1"/>
</dbReference>
<accession>A0A1E1EZI0</accession>
<keyword evidence="1" id="KW-0004">4Fe-4S</keyword>
<dbReference type="InterPro" id="IPR044147">
    <property type="entry name" value="UdgB-like"/>
</dbReference>
<proteinExistence type="inferred from homology"/>
<keyword evidence="5" id="KW-0408">Iron</keyword>
<sequence>MCPASSSAYLLPEMSESPLPETEPPHDCPRCPRLVDLREACRAEHPDWWNAPVPAFGDPDGRIAIIGLAPGKQGANRTGRPFTGDYAGDLLFATLKKFGLAEGRYEARPDDGLVLRDIIIVNSVKCLPPQNKPLPDEIRNCRPFLAQAVARLPRARTFIAMGQIAHQSAVKVLGGKLPKARFGHLAEHRMPDGRMLIDSYHCSRYNQNTGRLTAPMFEAVFARAVELARMQGKGVGTS</sequence>
<evidence type="ECO:0000259" key="10">
    <source>
        <dbReference type="SMART" id="SM00986"/>
    </source>
</evidence>
<dbReference type="GO" id="GO:0046872">
    <property type="term" value="F:metal ion binding"/>
    <property type="evidence" value="ECO:0007669"/>
    <property type="project" value="UniProtKB-KW"/>
</dbReference>
<dbReference type="CDD" id="cd10031">
    <property type="entry name" value="UDG-F5_TTUDGB_like"/>
    <property type="match status" value="1"/>
</dbReference>
<protein>
    <recommendedName>
        <fullName evidence="9">Type-5 uracil-DNA glycosylase</fullName>
    </recommendedName>
</protein>
<dbReference type="PANTHER" id="PTHR33693:SF3">
    <property type="entry name" value="TYPE-5 URACIL-DNA GLYCOSYLASE"/>
    <property type="match status" value="1"/>
</dbReference>
<evidence type="ECO:0000256" key="4">
    <source>
        <dbReference type="ARBA" id="ARBA00022801"/>
    </source>
</evidence>
<evidence type="ECO:0000256" key="9">
    <source>
        <dbReference type="ARBA" id="ARBA00023887"/>
    </source>
</evidence>
<dbReference type="InterPro" id="IPR005122">
    <property type="entry name" value="Uracil-DNA_glycosylase-like"/>
</dbReference>
<keyword evidence="3" id="KW-0227">DNA damage</keyword>
<dbReference type="GO" id="GO:0051539">
    <property type="term" value="F:4 iron, 4 sulfur cluster binding"/>
    <property type="evidence" value="ECO:0007669"/>
    <property type="project" value="UniProtKB-KW"/>
</dbReference>
<organism evidence="11 12">
    <name type="scientific">Sphingobium cloacae</name>
    <dbReference type="NCBI Taxonomy" id="120107"/>
    <lineage>
        <taxon>Bacteria</taxon>
        <taxon>Pseudomonadati</taxon>
        <taxon>Pseudomonadota</taxon>
        <taxon>Alphaproteobacteria</taxon>
        <taxon>Sphingomonadales</taxon>
        <taxon>Sphingomonadaceae</taxon>
        <taxon>Sphingobium</taxon>
    </lineage>
</organism>
<dbReference type="AlphaFoldDB" id="A0A1E1EZI0"/>
<evidence type="ECO:0000256" key="1">
    <source>
        <dbReference type="ARBA" id="ARBA00022485"/>
    </source>
</evidence>
<keyword evidence="4" id="KW-0378">Hydrolase</keyword>
<evidence type="ECO:0000313" key="11">
    <source>
        <dbReference type="EMBL" id="BAV63622.1"/>
    </source>
</evidence>
<feature type="domain" description="Uracil-DNA glycosylase-like" evidence="10">
    <location>
        <begin position="54"/>
        <end position="221"/>
    </location>
</feature>
<keyword evidence="2" id="KW-0479">Metal-binding</keyword>
<dbReference type="Proteomes" id="UP000218272">
    <property type="component" value="Chromosome SCLO_1"/>
</dbReference>
<dbReference type="SMART" id="SM00986">
    <property type="entry name" value="UDG"/>
    <property type="match status" value="1"/>
</dbReference>
<comment type="similarity">
    <text evidence="8">Belongs to the uracil-DNA glycosylase (UDG) superfamily. Type 5 (UDGb) family.</text>
</comment>
<evidence type="ECO:0000313" key="12">
    <source>
        <dbReference type="Proteomes" id="UP000218272"/>
    </source>
</evidence>